<dbReference type="InterPro" id="IPR013106">
    <property type="entry name" value="Ig_V-set"/>
</dbReference>
<proteinExistence type="predicted"/>
<dbReference type="InParanoid" id="A0A6I8SML9"/>
<evidence type="ECO:0000256" key="1">
    <source>
        <dbReference type="ARBA" id="ARBA00022729"/>
    </source>
</evidence>
<dbReference type="InterPro" id="IPR013783">
    <property type="entry name" value="Ig-like_fold"/>
</dbReference>
<feature type="domain" description="Ig-like" evidence="7">
    <location>
        <begin position="6"/>
        <end position="124"/>
    </location>
</feature>
<dbReference type="InterPro" id="IPR003599">
    <property type="entry name" value="Ig_sub"/>
</dbReference>
<reference evidence="8" key="2">
    <citation type="submission" date="2020-05" db="UniProtKB">
        <authorList>
            <consortium name="Ensembl"/>
        </authorList>
    </citation>
    <scope>IDENTIFICATION</scope>
</reference>
<keyword evidence="4" id="KW-0393">Immunoglobulin domain</keyword>
<dbReference type="GeneTree" id="ENSGT00940000153073"/>
<keyword evidence="5" id="KW-0391">Immunity</keyword>
<evidence type="ECO:0000256" key="4">
    <source>
        <dbReference type="ARBA" id="ARBA00023319"/>
    </source>
</evidence>
<name>A0A6I8SML9_XENTR</name>
<keyword evidence="2" id="KW-1064">Adaptive immunity</keyword>
<feature type="chain" id="PRO_5030156052" description="Ig-like domain-containing protein" evidence="6">
    <location>
        <begin position="21"/>
        <end position="132"/>
    </location>
</feature>
<dbReference type="GO" id="GO:0002250">
    <property type="term" value="P:adaptive immune response"/>
    <property type="evidence" value="ECO:0007669"/>
    <property type="project" value="UniProtKB-KW"/>
</dbReference>
<feature type="signal peptide" evidence="6">
    <location>
        <begin position="1"/>
        <end position="20"/>
    </location>
</feature>
<dbReference type="PANTHER" id="PTHR19367">
    <property type="entry name" value="T-CELL RECEPTOR ALPHA CHAIN V REGION"/>
    <property type="match status" value="1"/>
</dbReference>
<dbReference type="PROSITE" id="PS50835">
    <property type="entry name" value="IG_LIKE"/>
    <property type="match status" value="1"/>
</dbReference>
<dbReference type="GO" id="GO:0042101">
    <property type="term" value="C:T cell receptor complex"/>
    <property type="evidence" value="ECO:0007669"/>
    <property type="project" value="UniProtKB-KW"/>
</dbReference>
<dbReference type="InterPro" id="IPR007110">
    <property type="entry name" value="Ig-like_dom"/>
</dbReference>
<dbReference type="SMART" id="SM00406">
    <property type="entry name" value="IGv"/>
    <property type="match status" value="1"/>
</dbReference>
<sequence length="132" mass="14621">MPRTAPLLLALASLFGRNYGQSAHQPETHHSVPQGEAVQLNCKYKTSGANYLYWYVQYPDKALEMLLYNFGDKIKNGFTEVKRGFTAKLENSDTYNLYKEAAELSDSGVYFCAVSDTVTYLGLTAGSGTRGD</sequence>
<keyword evidence="3" id="KW-0675">Receptor</keyword>
<keyword evidence="5" id="KW-1279">T cell receptor</keyword>
<evidence type="ECO:0000256" key="2">
    <source>
        <dbReference type="ARBA" id="ARBA00023130"/>
    </source>
</evidence>
<evidence type="ECO:0000256" key="5">
    <source>
        <dbReference type="ARBA" id="ARBA00043266"/>
    </source>
</evidence>
<dbReference type="PANTHER" id="PTHR19367:SF18">
    <property type="entry name" value="T CELL RECEPTOR ALPHA VARIABLE 16"/>
    <property type="match status" value="1"/>
</dbReference>
<dbReference type="InterPro" id="IPR036179">
    <property type="entry name" value="Ig-like_dom_sf"/>
</dbReference>
<evidence type="ECO:0000313" key="8">
    <source>
        <dbReference type="Ensembl" id="ENSXETP00000093359"/>
    </source>
</evidence>
<dbReference type="Pfam" id="PF07686">
    <property type="entry name" value="V-set"/>
    <property type="match status" value="1"/>
</dbReference>
<evidence type="ECO:0000256" key="3">
    <source>
        <dbReference type="ARBA" id="ARBA00023170"/>
    </source>
</evidence>
<dbReference type="Bgee" id="ENSXETG00000041251">
    <property type="expression patterns" value="Expressed in liver"/>
</dbReference>
<dbReference type="SMART" id="SM00409">
    <property type="entry name" value="IG"/>
    <property type="match status" value="1"/>
</dbReference>
<protein>
    <recommendedName>
        <fullName evidence="7">Ig-like domain-containing protein</fullName>
    </recommendedName>
</protein>
<evidence type="ECO:0000259" key="7">
    <source>
        <dbReference type="PROSITE" id="PS50835"/>
    </source>
</evidence>
<accession>A0A6I8SML9</accession>
<dbReference type="Gene3D" id="2.60.40.10">
    <property type="entry name" value="Immunoglobulins"/>
    <property type="match status" value="1"/>
</dbReference>
<keyword evidence="1 6" id="KW-0732">Signal</keyword>
<organism evidence="8">
    <name type="scientific">Xenopus tropicalis</name>
    <name type="common">Western clawed frog</name>
    <name type="synonym">Silurana tropicalis</name>
    <dbReference type="NCBI Taxonomy" id="8364"/>
    <lineage>
        <taxon>Eukaryota</taxon>
        <taxon>Metazoa</taxon>
        <taxon>Chordata</taxon>
        <taxon>Craniata</taxon>
        <taxon>Vertebrata</taxon>
        <taxon>Euteleostomi</taxon>
        <taxon>Amphibia</taxon>
        <taxon>Batrachia</taxon>
        <taxon>Anura</taxon>
        <taxon>Pipoidea</taxon>
        <taxon>Pipidae</taxon>
        <taxon>Xenopodinae</taxon>
        <taxon>Xenopus</taxon>
        <taxon>Silurana</taxon>
    </lineage>
</organism>
<dbReference type="AlphaFoldDB" id="A0A6I8SML9"/>
<evidence type="ECO:0000256" key="6">
    <source>
        <dbReference type="SAM" id="SignalP"/>
    </source>
</evidence>
<dbReference type="InterPro" id="IPR051287">
    <property type="entry name" value="TCR_variable_region"/>
</dbReference>
<reference evidence="8" key="1">
    <citation type="journal article" date="2010" name="Science">
        <title>The genome of the Western clawed frog Xenopus tropicalis.</title>
        <authorList>
            <person name="Hellsten U."/>
            <person name="Harland R.M."/>
            <person name="Gilchrist M.J."/>
            <person name="Hendrix D."/>
            <person name="Jurka J."/>
            <person name="Kapitonov V."/>
            <person name="Ovcharenko I."/>
            <person name="Putnam N.H."/>
            <person name="Shu S."/>
            <person name="Taher L."/>
            <person name="Blitz I.L."/>
            <person name="Blumberg B."/>
            <person name="Dichmann D.S."/>
            <person name="Dubchak I."/>
            <person name="Amaya E."/>
            <person name="Detter J.C."/>
            <person name="Fletcher R."/>
            <person name="Gerhard D.S."/>
            <person name="Goodstein D."/>
            <person name="Graves T."/>
            <person name="Grigoriev I.V."/>
            <person name="Grimwood J."/>
            <person name="Kawashima T."/>
            <person name="Lindquist E."/>
            <person name="Lucas S.M."/>
            <person name="Mead P.E."/>
            <person name="Mitros T."/>
            <person name="Ogino H."/>
            <person name="Ohta Y."/>
            <person name="Poliakov A.V."/>
            <person name="Pollet N."/>
            <person name="Robert J."/>
            <person name="Salamov A."/>
            <person name="Sater A.K."/>
            <person name="Schmutz J."/>
            <person name="Terry A."/>
            <person name="Vize P.D."/>
            <person name="Warren W.C."/>
            <person name="Wells D."/>
            <person name="Wills A."/>
            <person name="Wilson R.K."/>
            <person name="Zimmerman L.B."/>
            <person name="Zorn A.M."/>
            <person name="Grainger R."/>
            <person name="Grammer T."/>
            <person name="Khokha M.K."/>
            <person name="Richardson P.M."/>
            <person name="Rokhsar D.S."/>
        </authorList>
    </citation>
    <scope>NUCLEOTIDE SEQUENCE [LARGE SCALE GENOMIC DNA]</scope>
    <source>
        <strain evidence="8">Nigerian</strain>
    </source>
</reference>
<dbReference type="SUPFAM" id="SSF48726">
    <property type="entry name" value="Immunoglobulin"/>
    <property type="match status" value="1"/>
</dbReference>
<dbReference type="Ensembl" id="ENSXETT00000076073">
    <property type="protein sequence ID" value="ENSXETP00000093359"/>
    <property type="gene ID" value="ENSXETG00000041251"/>
</dbReference>